<protein>
    <recommendedName>
        <fullName evidence="6">Replication protein A C-terminal domain-containing protein</fullName>
    </recommendedName>
</protein>
<dbReference type="GO" id="GO:0035861">
    <property type="term" value="C:site of double-strand break"/>
    <property type="evidence" value="ECO:0007669"/>
    <property type="project" value="TreeGrafter"/>
</dbReference>
<evidence type="ECO:0000256" key="1">
    <source>
        <dbReference type="ARBA" id="ARBA00004123"/>
    </source>
</evidence>
<accession>A0A0D2WRD0</accession>
<dbReference type="InterPro" id="IPR012340">
    <property type="entry name" value="NA-bd_OB-fold"/>
</dbReference>
<dbReference type="STRING" id="595528.A0A0D2WRD0"/>
<evidence type="ECO:0000313" key="7">
    <source>
        <dbReference type="EMBL" id="KJE94440.1"/>
    </source>
</evidence>
<dbReference type="GO" id="GO:0005662">
    <property type="term" value="C:DNA replication factor A complex"/>
    <property type="evidence" value="ECO:0007669"/>
    <property type="project" value="TreeGrafter"/>
</dbReference>
<dbReference type="EMBL" id="KE346367">
    <property type="protein sequence ID" value="KJE94440.1"/>
    <property type="molecule type" value="Genomic_DNA"/>
</dbReference>
<dbReference type="PANTHER" id="PTHR13989">
    <property type="entry name" value="REPLICATION PROTEIN A-RELATED"/>
    <property type="match status" value="1"/>
</dbReference>
<sequence>MAYNTSPGAGYMQQQAGSPHGDGQDKGNARAKGITSCTIRQILQMAPSQGNNWRMDGAEFAVVKIVGVIRSVQEVTSHRTYLIEDGTSQITAKAFGPVNNADLREGVYARITGPVREFQNVRSIHPATLHPITNFDEITHHSLEAILTHLQRTKGSLQDRAGGAGQPASSLLRSHAQTGDLSSLATQLVTLIGSSPDISFDDIRDQFPNATPDQLRNVLTDLTNEGHVYTTHDDDHFKLTSG</sequence>
<evidence type="ECO:0000256" key="2">
    <source>
        <dbReference type="ARBA" id="ARBA00007815"/>
    </source>
</evidence>
<feature type="compositionally biased region" description="Polar residues" evidence="5">
    <location>
        <begin position="1"/>
        <end position="17"/>
    </location>
</feature>
<dbReference type="eggNOG" id="KOG3108">
    <property type="taxonomic scope" value="Eukaryota"/>
</dbReference>
<proteinExistence type="inferred from homology"/>
<evidence type="ECO:0000259" key="6">
    <source>
        <dbReference type="Pfam" id="PF08784"/>
    </source>
</evidence>
<dbReference type="GO" id="GO:0006260">
    <property type="term" value="P:DNA replication"/>
    <property type="evidence" value="ECO:0007669"/>
    <property type="project" value="TreeGrafter"/>
</dbReference>
<dbReference type="Proteomes" id="UP000008743">
    <property type="component" value="Unassembled WGS sequence"/>
</dbReference>
<dbReference type="InterPro" id="IPR036388">
    <property type="entry name" value="WH-like_DNA-bd_sf"/>
</dbReference>
<dbReference type="AlphaFoldDB" id="A0A0D2WRD0"/>
<dbReference type="InParanoid" id="A0A0D2WRD0"/>
<dbReference type="PANTHER" id="PTHR13989:SF16">
    <property type="entry name" value="REPLICATION PROTEIN A2"/>
    <property type="match status" value="1"/>
</dbReference>
<dbReference type="OMA" id="SFGNKRY"/>
<keyword evidence="4" id="KW-0539">Nucleus</keyword>
<organism evidence="7 8">
    <name type="scientific">Capsaspora owczarzaki (strain ATCC 30864)</name>
    <dbReference type="NCBI Taxonomy" id="595528"/>
    <lineage>
        <taxon>Eukaryota</taxon>
        <taxon>Filasterea</taxon>
        <taxon>Capsaspora</taxon>
    </lineage>
</organism>
<feature type="region of interest" description="Disordered" evidence="5">
    <location>
        <begin position="1"/>
        <end position="31"/>
    </location>
</feature>
<dbReference type="GO" id="GO:0006289">
    <property type="term" value="P:nucleotide-excision repair"/>
    <property type="evidence" value="ECO:0007669"/>
    <property type="project" value="TreeGrafter"/>
</dbReference>
<reference evidence="8" key="1">
    <citation type="submission" date="2011-02" db="EMBL/GenBank/DDBJ databases">
        <title>The Genome Sequence of Capsaspora owczarzaki ATCC 30864.</title>
        <authorList>
            <person name="Russ C."/>
            <person name="Cuomo C."/>
            <person name="Burger G."/>
            <person name="Gray M.W."/>
            <person name="Holland P.W.H."/>
            <person name="King N."/>
            <person name="Lang F.B.F."/>
            <person name="Roger A.J."/>
            <person name="Ruiz-Trillo I."/>
            <person name="Young S.K."/>
            <person name="Zeng Q."/>
            <person name="Gargeya S."/>
            <person name="Alvarado L."/>
            <person name="Berlin A."/>
            <person name="Chapman S.B."/>
            <person name="Chen Z."/>
            <person name="Freedman E."/>
            <person name="Gellesch M."/>
            <person name="Goldberg J."/>
            <person name="Griggs A."/>
            <person name="Gujja S."/>
            <person name="Heilman E."/>
            <person name="Heiman D."/>
            <person name="Howarth C."/>
            <person name="Mehta T."/>
            <person name="Neiman D."/>
            <person name="Pearson M."/>
            <person name="Roberts A."/>
            <person name="Saif S."/>
            <person name="Shea T."/>
            <person name="Shenoy N."/>
            <person name="Sisk P."/>
            <person name="Stolte C."/>
            <person name="Sykes S."/>
            <person name="White J."/>
            <person name="Yandava C."/>
            <person name="Haas B."/>
            <person name="Nusbaum C."/>
            <person name="Birren B."/>
        </authorList>
    </citation>
    <scope>NUCLEOTIDE SEQUENCE</scope>
    <source>
        <strain evidence="8">ATCC 30864</strain>
    </source>
</reference>
<dbReference type="InterPro" id="IPR014892">
    <property type="entry name" value="RPA_C"/>
</dbReference>
<dbReference type="Gene3D" id="1.10.10.10">
    <property type="entry name" value="Winged helix-like DNA-binding domain superfamily/Winged helix DNA-binding domain"/>
    <property type="match status" value="1"/>
</dbReference>
<comment type="subcellular location">
    <subcellularLocation>
        <location evidence="1">Nucleus</location>
    </subcellularLocation>
</comment>
<dbReference type="PhylomeDB" id="A0A0D2WRD0"/>
<dbReference type="GO" id="GO:0000724">
    <property type="term" value="P:double-strand break repair via homologous recombination"/>
    <property type="evidence" value="ECO:0007669"/>
    <property type="project" value="TreeGrafter"/>
</dbReference>
<evidence type="ECO:0000256" key="3">
    <source>
        <dbReference type="ARBA" id="ARBA00023125"/>
    </source>
</evidence>
<dbReference type="RefSeq" id="XP_004346767.1">
    <property type="nucleotide sequence ID" value="XM_004346717.2"/>
</dbReference>
<dbReference type="Gene3D" id="2.40.50.140">
    <property type="entry name" value="Nucleic acid-binding proteins"/>
    <property type="match status" value="1"/>
</dbReference>
<gene>
    <name evidence="7" type="ORF">CAOG_005082</name>
</gene>
<evidence type="ECO:0000313" key="8">
    <source>
        <dbReference type="Proteomes" id="UP000008743"/>
    </source>
</evidence>
<dbReference type="Pfam" id="PF08784">
    <property type="entry name" value="RPA_C"/>
    <property type="match status" value="1"/>
</dbReference>
<dbReference type="InterPro" id="IPR036390">
    <property type="entry name" value="WH_DNA-bd_sf"/>
</dbReference>
<dbReference type="GO" id="GO:0003697">
    <property type="term" value="F:single-stranded DNA binding"/>
    <property type="evidence" value="ECO:0007669"/>
    <property type="project" value="TreeGrafter"/>
</dbReference>
<dbReference type="OrthoDB" id="25571at2759"/>
<name>A0A0D2WRD0_CAPO3</name>
<dbReference type="CDD" id="cd04478">
    <property type="entry name" value="RPA2_DBD_D"/>
    <property type="match status" value="1"/>
</dbReference>
<dbReference type="SUPFAM" id="SSF46785">
    <property type="entry name" value="Winged helix' DNA-binding domain"/>
    <property type="match status" value="1"/>
</dbReference>
<keyword evidence="3" id="KW-0238">DNA-binding</keyword>
<evidence type="ECO:0000256" key="4">
    <source>
        <dbReference type="ARBA" id="ARBA00023242"/>
    </source>
</evidence>
<dbReference type="InterPro" id="IPR040260">
    <property type="entry name" value="RFA2-like"/>
</dbReference>
<comment type="similarity">
    <text evidence="2">Belongs to the replication factor A protein 2 family.</text>
</comment>
<dbReference type="GO" id="GO:0000781">
    <property type="term" value="C:chromosome, telomeric region"/>
    <property type="evidence" value="ECO:0007669"/>
    <property type="project" value="TreeGrafter"/>
</dbReference>
<dbReference type="FunCoup" id="A0A0D2WRD0">
    <property type="interactions" value="434"/>
</dbReference>
<evidence type="ECO:0000256" key="5">
    <source>
        <dbReference type="SAM" id="MobiDB-lite"/>
    </source>
</evidence>
<feature type="domain" description="Replication protein A C-terminal" evidence="6">
    <location>
        <begin position="178"/>
        <end position="235"/>
    </location>
</feature>
<dbReference type="SUPFAM" id="SSF50249">
    <property type="entry name" value="Nucleic acid-binding proteins"/>
    <property type="match status" value="1"/>
</dbReference>
<keyword evidence="8" id="KW-1185">Reference proteome</keyword>